<dbReference type="SUPFAM" id="SSF48403">
    <property type="entry name" value="Ankyrin repeat"/>
    <property type="match status" value="1"/>
</dbReference>
<evidence type="ECO:0000313" key="2">
    <source>
        <dbReference type="Proteomes" id="UP000799770"/>
    </source>
</evidence>
<dbReference type="Proteomes" id="UP000799770">
    <property type="component" value="Unassembled WGS sequence"/>
</dbReference>
<protein>
    <recommendedName>
        <fullName evidence="3">F-box domain-containing protein</fullName>
    </recommendedName>
</protein>
<evidence type="ECO:0000313" key="1">
    <source>
        <dbReference type="EMBL" id="KAF2118056.1"/>
    </source>
</evidence>
<reference evidence="1" key="1">
    <citation type="journal article" date="2020" name="Stud. Mycol.">
        <title>101 Dothideomycetes genomes: a test case for predicting lifestyles and emergence of pathogens.</title>
        <authorList>
            <person name="Haridas S."/>
            <person name="Albert R."/>
            <person name="Binder M."/>
            <person name="Bloem J."/>
            <person name="Labutti K."/>
            <person name="Salamov A."/>
            <person name="Andreopoulos B."/>
            <person name="Baker S."/>
            <person name="Barry K."/>
            <person name="Bills G."/>
            <person name="Bluhm B."/>
            <person name="Cannon C."/>
            <person name="Castanera R."/>
            <person name="Culley D."/>
            <person name="Daum C."/>
            <person name="Ezra D."/>
            <person name="Gonzalez J."/>
            <person name="Henrissat B."/>
            <person name="Kuo A."/>
            <person name="Liang C."/>
            <person name="Lipzen A."/>
            <person name="Lutzoni F."/>
            <person name="Magnuson J."/>
            <person name="Mondo S."/>
            <person name="Nolan M."/>
            <person name="Ohm R."/>
            <person name="Pangilinan J."/>
            <person name="Park H.-J."/>
            <person name="Ramirez L."/>
            <person name="Alfaro M."/>
            <person name="Sun H."/>
            <person name="Tritt A."/>
            <person name="Yoshinaga Y."/>
            <person name="Zwiers L.-H."/>
            <person name="Turgeon B."/>
            <person name="Goodwin S."/>
            <person name="Spatafora J."/>
            <person name="Crous P."/>
            <person name="Grigoriev I."/>
        </authorList>
    </citation>
    <scope>NUCLEOTIDE SEQUENCE</scope>
    <source>
        <strain evidence="1">CBS 627.86</strain>
    </source>
</reference>
<name>A0A6A5ZFN8_9PLEO</name>
<dbReference type="EMBL" id="ML977318">
    <property type="protein sequence ID" value="KAF2118056.1"/>
    <property type="molecule type" value="Genomic_DNA"/>
</dbReference>
<organism evidence="1 2">
    <name type="scientific">Lophiotrema nucula</name>
    <dbReference type="NCBI Taxonomy" id="690887"/>
    <lineage>
        <taxon>Eukaryota</taxon>
        <taxon>Fungi</taxon>
        <taxon>Dikarya</taxon>
        <taxon>Ascomycota</taxon>
        <taxon>Pezizomycotina</taxon>
        <taxon>Dothideomycetes</taxon>
        <taxon>Pleosporomycetidae</taxon>
        <taxon>Pleosporales</taxon>
        <taxon>Lophiotremataceae</taxon>
        <taxon>Lophiotrema</taxon>
    </lineage>
</organism>
<evidence type="ECO:0008006" key="3">
    <source>
        <dbReference type="Google" id="ProtNLM"/>
    </source>
</evidence>
<dbReference type="AlphaFoldDB" id="A0A6A5ZFN8"/>
<accession>A0A6A5ZFN8</accession>
<keyword evidence="2" id="KW-1185">Reference proteome</keyword>
<gene>
    <name evidence="1" type="ORF">BDV96DRAFT_685662</name>
</gene>
<dbReference type="InterPro" id="IPR036770">
    <property type="entry name" value="Ankyrin_rpt-contain_sf"/>
</dbReference>
<dbReference type="Gene3D" id="1.25.40.20">
    <property type="entry name" value="Ankyrin repeat-containing domain"/>
    <property type="match status" value="1"/>
</dbReference>
<sequence>MELLDVPPELLENIIHLLVEQFGIAAAWRLRLVCKTFADHVSSELEKNHHMKEFSYGTYRCKVGKAGLDGFLLSRMVSASDCHPAVPTAIHETAEYLATFDKRQGVVQNEVIIHDIAERLCKVVASRHANAISDTVKMLGYGYDDSSLSSASSATSPSTEQDLADRLVGSAVIGNQAAIDQCLSDGANLADASRVFGYALSLTATHGNHAALHSLLQRLPRKINPRIAGHTEIQAMLYNAIISSLLARKFSMAITLSQWYAEFVQRVPRQHFNHILTAAIMAKHPNSVEAILLIKVGTTAKVTPTHIEDSVRAGSVLVFKLLLRYFEYDKNSRWSRLLSDIIKCGRPNLLKALLERRQRRRRSTLDAKLEWFLTLAKQYHRFEMVKILRQAGAEDSLPIPYFNV</sequence>
<dbReference type="OrthoDB" id="3671334at2759"/>
<proteinExistence type="predicted"/>